<evidence type="ECO:0000259" key="5">
    <source>
        <dbReference type="PROSITE" id="PS50106"/>
    </source>
</evidence>
<dbReference type="Pfam" id="PF13180">
    <property type="entry name" value="PDZ_2"/>
    <property type="match status" value="1"/>
</dbReference>
<name>A0A1M7L3T0_9FIRM</name>
<dbReference type="Pfam" id="PF13365">
    <property type="entry name" value="Trypsin_2"/>
    <property type="match status" value="1"/>
</dbReference>
<dbReference type="AlphaFoldDB" id="A0A1M7L3T0"/>
<dbReference type="InterPro" id="IPR036034">
    <property type="entry name" value="PDZ_sf"/>
</dbReference>
<sequence length="560" mass="60718">MEKDYDNSNMNSNSNSNDGWNEYTNTYNEQYQNNSNQEVNQYNNGYYDTKSNEDSQYTGGEFYDIHQYQDTSYRYVKEEIPQDDFMNGGQSFSEEPVSQMENEEKKPKKKSKNIVRFIAKAAAFGLIASVAFLGANAIYYRINPEANESVIVGNAGAGNSSLNTNQGAGNNSIATTTISNAGVVYNTDVSDVVDETMPSIVAITSTVTQSYNDWFGQNYEQEVEGSGSGFIVGKNDNELLIVTNNHVVDGAKAIAVKFIDDEIYQAEIKGKDSTADLAVIAVKLKDISDDTMGKIKIATLGNSDDIKVGQMAIAIGNALGYGQSTTVGYISAKEREVTIENNTMTLLQTDAAINPGNSGGALLNIAGEVIGINSVKYADSSVEGMGFAIPITRAMPIINDLMNREKIAEGEAGFLGIAGSTVSSDMISGYGWPEGVYIDSVVEGGPAEESGILPRDIVTKINDTNVTTMEAMQERISSYRAGTKVNVTIQRLENGQFVEKTFEVKLKKKTQVIKEDTTTSNNSESKGTTTPDDSQNDQQTDPFSEFYGEDGSLQIPGFGN</sequence>
<evidence type="ECO:0000256" key="4">
    <source>
        <dbReference type="SAM" id="Phobius"/>
    </source>
</evidence>
<feature type="compositionally biased region" description="Polar residues" evidence="3">
    <location>
        <begin position="518"/>
        <end position="542"/>
    </location>
</feature>
<dbReference type="PANTHER" id="PTHR43343">
    <property type="entry name" value="PEPTIDASE S12"/>
    <property type="match status" value="1"/>
</dbReference>
<dbReference type="OrthoDB" id="9758917at2"/>
<dbReference type="PROSITE" id="PS50106">
    <property type="entry name" value="PDZ"/>
    <property type="match status" value="1"/>
</dbReference>
<accession>A0A1M7L3T0</accession>
<feature type="region of interest" description="Disordered" evidence="3">
    <location>
        <begin position="84"/>
        <end position="109"/>
    </location>
</feature>
<evidence type="ECO:0000256" key="3">
    <source>
        <dbReference type="SAM" id="MobiDB-lite"/>
    </source>
</evidence>
<evidence type="ECO:0000256" key="1">
    <source>
        <dbReference type="ARBA" id="ARBA00022670"/>
    </source>
</evidence>
<feature type="transmembrane region" description="Helical" evidence="4">
    <location>
        <begin position="117"/>
        <end position="140"/>
    </location>
</feature>
<feature type="region of interest" description="Disordered" evidence="3">
    <location>
        <begin position="1"/>
        <end position="53"/>
    </location>
</feature>
<feature type="compositionally biased region" description="Low complexity" evidence="3">
    <location>
        <begin position="7"/>
        <end position="44"/>
    </location>
</feature>
<proteinExistence type="predicted"/>
<keyword evidence="4" id="KW-1133">Transmembrane helix</keyword>
<dbReference type="GO" id="GO:0004252">
    <property type="term" value="F:serine-type endopeptidase activity"/>
    <property type="evidence" value="ECO:0007669"/>
    <property type="project" value="InterPro"/>
</dbReference>
<dbReference type="EMBL" id="FRCP01000015">
    <property type="protein sequence ID" value="SHM72746.1"/>
    <property type="molecule type" value="Genomic_DNA"/>
</dbReference>
<dbReference type="InterPro" id="IPR001478">
    <property type="entry name" value="PDZ"/>
</dbReference>
<dbReference type="RefSeq" id="WP_073289271.1">
    <property type="nucleotide sequence ID" value="NZ_FRCP01000015.1"/>
</dbReference>
<feature type="domain" description="PDZ" evidence="5">
    <location>
        <begin position="401"/>
        <end position="493"/>
    </location>
</feature>
<dbReference type="Gene3D" id="2.30.42.10">
    <property type="match status" value="1"/>
</dbReference>
<organism evidence="6 7">
    <name type="scientific">Anaerosporobacter mobilis DSM 15930</name>
    <dbReference type="NCBI Taxonomy" id="1120996"/>
    <lineage>
        <taxon>Bacteria</taxon>
        <taxon>Bacillati</taxon>
        <taxon>Bacillota</taxon>
        <taxon>Clostridia</taxon>
        <taxon>Lachnospirales</taxon>
        <taxon>Lachnospiraceae</taxon>
        <taxon>Anaerosporobacter</taxon>
    </lineage>
</organism>
<dbReference type="SUPFAM" id="SSF50494">
    <property type="entry name" value="Trypsin-like serine proteases"/>
    <property type="match status" value="1"/>
</dbReference>
<keyword evidence="2" id="KW-0378">Hydrolase</keyword>
<keyword evidence="4" id="KW-0812">Transmembrane</keyword>
<keyword evidence="4" id="KW-0472">Membrane</keyword>
<dbReference type="InterPro" id="IPR001940">
    <property type="entry name" value="Peptidase_S1C"/>
</dbReference>
<dbReference type="STRING" id="1120996.SAMN02746066_03061"/>
<dbReference type="PANTHER" id="PTHR43343:SF3">
    <property type="entry name" value="PROTEASE DO-LIKE 8, CHLOROPLASTIC"/>
    <property type="match status" value="1"/>
</dbReference>
<gene>
    <name evidence="6" type="ORF">SAMN02746066_03061</name>
</gene>
<dbReference type="InterPro" id="IPR051201">
    <property type="entry name" value="Chloro_Bact_Ser_Proteases"/>
</dbReference>
<evidence type="ECO:0000313" key="7">
    <source>
        <dbReference type="Proteomes" id="UP000184038"/>
    </source>
</evidence>
<keyword evidence="7" id="KW-1185">Reference proteome</keyword>
<dbReference type="Proteomes" id="UP000184038">
    <property type="component" value="Unassembled WGS sequence"/>
</dbReference>
<dbReference type="GO" id="GO:0006508">
    <property type="term" value="P:proteolysis"/>
    <property type="evidence" value="ECO:0007669"/>
    <property type="project" value="UniProtKB-KW"/>
</dbReference>
<dbReference type="InterPro" id="IPR009003">
    <property type="entry name" value="Peptidase_S1_PA"/>
</dbReference>
<dbReference type="PRINTS" id="PR00834">
    <property type="entry name" value="PROTEASES2C"/>
</dbReference>
<dbReference type="SUPFAM" id="SSF50156">
    <property type="entry name" value="PDZ domain-like"/>
    <property type="match status" value="1"/>
</dbReference>
<dbReference type="SMART" id="SM00228">
    <property type="entry name" value="PDZ"/>
    <property type="match status" value="1"/>
</dbReference>
<evidence type="ECO:0000256" key="2">
    <source>
        <dbReference type="ARBA" id="ARBA00022801"/>
    </source>
</evidence>
<evidence type="ECO:0000313" key="6">
    <source>
        <dbReference type="EMBL" id="SHM72746.1"/>
    </source>
</evidence>
<feature type="region of interest" description="Disordered" evidence="3">
    <location>
        <begin position="513"/>
        <end position="560"/>
    </location>
</feature>
<dbReference type="Gene3D" id="2.40.10.120">
    <property type="match status" value="1"/>
</dbReference>
<reference evidence="6 7" key="1">
    <citation type="submission" date="2016-11" db="EMBL/GenBank/DDBJ databases">
        <authorList>
            <person name="Jaros S."/>
            <person name="Januszkiewicz K."/>
            <person name="Wedrychowicz H."/>
        </authorList>
    </citation>
    <scope>NUCLEOTIDE SEQUENCE [LARGE SCALE GENOMIC DNA]</scope>
    <source>
        <strain evidence="6 7">DSM 15930</strain>
    </source>
</reference>
<protein>
    <submittedName>
        <fullName evidence="6">Serine protease Do</fullName>
    </submittedName>
</protein>
<keyword evidence="1 6" id="KW-0645">Protease</keyword>